<feature type="compositionally biased region" description="Low complexity" evidence="1">
    <location>
        <begin position="12"/>
        <end position="21"/>
    </location>
</feature>
<sequence length="72" mass="7700">MPCRPVRSVATPAGPRRPCPAARRRRSPPARGCPGRRKASRCATAALRRANSGRGNCQGRHARNSVRCPPGS</sequence>
<comment type="caution">
    <text evidence="2">The sequence shown here is derived from an EMBL/GenBank/DDBJ whole genome shotgun (WGS) entry which is preliminary data.</text>
</comment>
<dbReference type="Proteomes" id="UP000253941">
    <property type="component" value="Unassembled WGS sequence"/>
</dbReference>
<dbReference type="EMBL" id="QPMH01000003">
    <property type="protein sequence ID" value="RDD63045.1"/>
    <property type="molecule type" value="Genomic_DNA"/>
</dbReference>
<reference evidence="2 3" key="1">
    <citation type="submission" date="2018-07" db="EMBL/GenBank/DDBJ databases">
        <title>Venubactetium sediminum gen. nov., sp. nov., isolated from a marine solar saltern.</title>
        <authorList>
            <person name="Wang S."/>
        </authorList>
    </citation>
    <scope>NUCLEOTIDE SEQUENCE [LARGE SCALE GENOMIC DNA]</scope>
    <source>
        <strain evidence="2 3">WD2A32</strain>
    </source>
</reference>
<organism evidence="2 3">
    <name type="scientific">Ferruginivarius sediminum</name>
    <dbReference type="NCBI Taxonomy" id="2661937"/>
    <lineage>
        <taxon>Bacteria</taxon>
        <taxon>Pseudomonadati</taxon>
        <taxon>Pseudomonadota</taxon>
        <taxon>Alphaproteobacteria</taxon>
        <taxon>Rhodospirillales</taxon>
        <taxon>Rhodospirillaceae</taxon>
        <taxon>Ferruginivarius</taxon>
    </lineage>
</organism>
<keyword evidence="3" id="KW-1185">Reference proteome</keyword>
<evidence type="ECO:0000256" key="1">
    <source>
        <dbReference type="SAM" id="MobiDB-lite"/>
    </source>
</evidence>
<name>A0A369TF89_9PROT</name>
<gene>
    <name evidence="2" type="ORF">DRB17_04535</name>
</gene>
<accession>A0A369TF89</accession>
<evidence type="ECO:0000313" key="2">
    <source>
        <dbReference type="EMBL" id="RDD63045.1"/>
    </source>
</evidence>
<feature type="compositionally biased region" description="Basic residues" evidence="1">
    <location>
        <begin position="22"/>
        <end position="40"/>
    </location>
</feature>
<feature type="region of interest" description="Disordered" evidence="1">
    <location>
        <begin position="1"/>
        <end position="72"/>
    </location>
</feature>
<dbReference type="AlphaFoldDB" id="A0A369TF89"/>
<protein>
    <submittedName>
        <fullName evidence="2">Uncharacterized protein</fullName>
    </submittedName>
</protein>
<proteinExistence type="predicted"/>
<evidence type="ECO:0000313" key="3">
    <source>
        <dbReference type="Proteomes" id="UP000253941"/>
    </source>
</evidence>